<evidence type="ECO:0000256" key="4">
    <source>
        <dbReference type="ARBA" id="ARBA00022989"/>
    </source>
</evidence>
<evidence type="ECO:0000256" key="6">
    <source>
        <dbReference type="SAM" id="Phobius"/>
    </source>
</evidence>
<dbReference type="Gene3D" id="1.20.1260.100">
    <property type="entry name" value="TspO/MBR protein"/>
    <property type="match status" value="1"/>
</dbReference>
<feature type="transmembrane region" description="Helical" evidence="6">
    <location>
        <begin position="151"/>
        <end position="172"/>
    </location>
</feature>
<protein>
    <submittedName>
        <fullName evidence="7">TspO MBR-related protein</fullName>
    </submittedName>
</protein>
<dbReference type="PIRSF" id="PIRSF005859">
    <property type="entry name" value="PBR"/>
    <property type="match status" value="1"/>
</dbReference>
<evidence type="ECO:0000313" key="7">
    <source>
        <dbReference type="EMBL" id="EIW82124.1"/>
    </source>
</evidence>
<evidence type="ECO:0000313" key="8">
    <source>
        <dbReference type="Proteomes" id="UP000053558"/>
    </source>
</evidence>
<evidence type="ECO:0000256" key="2">
    <source>
        <dbReference type="ARBA" id="ARBA00007524"/>
    </source>
</evidence>
<comment type="similarity">
    <text evidence="2">Belongs to the TspO/BZRP family.</text>
</comment>
<dbReference type="CDD" id="cd15904">
    <property type="entry name" value="TSPO_MBR"/>
    <property type="match status" value="1"/>
</dbReference>
<dbReference type="GO" id="GO:0005741">
    <property type="term" value="C:mitochondrial outer membrane"/>
    <property type="evidence" value="ECO:0007669"/>
    <property type="project" value="TreeGrafter"/>
</dbReference>
<gene>
    <name evidence="7" type="ORF">CONPUDRAFT_136683</name>
</gene>
<dbReference type="OMA" id="SWYPINK"/>
<dbReference type="AlphaFoldDB" id="A0A5M3MTQ0"/>
<evidence type="ECO:0000256" key="5">
    <source>
        <dbReference type="ARBA" id="ARBA00023136"/>
    </source>
</evidence>
<keyword evidence="4 6" id="KW-1133">Transmembrane helix</keyword>
<sequence length="181" mass="20002">MPFIGPLLLSIPRNVFTAVGIPLTLGFISGSQTRGVVRSPWYKDLPSPPGRPSPKVFPVAWSLLYLAMGYASHIIVKTLDETGATGTRSDLTFALKLYYAQLTMNVLWSPLFFGLKQVGLALVDSAFLTGTTLYMTNLSHGLTRGMTSWFLVPYCTWLCFATYLNGGTWLLLKRKGVNRSE</sequence>
<keyword evidence="3 6" id="KW-0812">Transmembrane</keyword>
<dbReference type="Pfam" id="PF03073">
    <property type="entry name" value="TspO_MBR"/>
    <property type="match status" value="1"/>
</dbReference>
<dbReference type="FunFam" id="1.20.1260.100:FF:000001">
    <property type="entry name" value="translocator protein 2"/>
    <property type="match status" value="1"/>
</dbReference>
<dbReference type="InterPro" id="IPR004307">
    <property type="entry name" value="TspO_MBR"/>
</dbReference>
<dbReference type="PANTHER" id="PTHR10057">
    <property type="entry name" value="PERIPHERAL-TYPE BENZODIAZEPINE RECEPTOR"/>
    <property type="match status" value="1"/>
</dbReference>
<dbReference type="OrthoDB" id="8841220at2759"/>
<dbReference type="RefSeq" id="XP_007767905.1">
    <property type="nucleotide sequence ID" value="XM_007769715.1"/>
</dbReference>
<dbReference type="KEGG" id="cput:CONPUDRAFT_136683"/>
<dbReference type="Proteomes" id="UP000053558">
    <property type="component" value="Unassembled WGS sequence"/>
</dbReference>
<dbReference type="InterPro" id="IPR038330">
    <property type="entry name" value="TspO/MBR-related_sf"/>
</dbReference>
<dbReference type="GeneID" id="19200937"/>
<dbReference type="GO" id="GO:0033013">
    <property type="term" value="P:tetrapyrrole metabolic process"/>
    <property type="evidence" value="ECO:0007669"/>
    <property type="project" value="UniProtKB-ARBA"/>
</dbReference>
<feature type="transmembrane region" description="Helical" evidence="6">
    <location>
        <begin position="56"/>
        <end position="76"/>
    </location>
</feature>
<name>A0A5M3MTQ0_CONPW</name>
<evidence type="ECO:0000256" key="3">
    <source>
        <dbReference type="ARBA" id="ARBA00022692"/>
    </source>
</evidence>
<proteinExistence type="inferred from homology"/>
<keyword evidence="8" id="KW-1185">Reference proteome</keyword>
<comment type="caution">
    <text evidence="7">The sequence shown here is derived from an EMBL/GenBank/DDBJ whole genome shotgun (WGS) entry which is preliminary data.</text>
</comment>
<dbReference type="PANTHER" id="PTHR10057:SF0">
    <property type="entry name" value="TRANSLOCATOR PROTEIN"/>
    <property type="match status" value="1"/>
</dbReference>
<reference evidence="8" key="1">
    <citation type="journal article" date="2012" name="Science">
        <title>The Paleozoic origin of enzymatic lignin decomposition reconstructed from 31 fungal genomes.</title>
        <authorList>
            <person name="Floudas D."/>
            <person name="Binder M."/>
            <person name="Riley R."/>
            <person name="Barry K."/>
            <person name="Blanchette R.A."/>
            <person name="Henrissat B."/>
            <person name="Martinez A.T."/>
            <person name="Otillar R."/>
            <person name="Spatafora J.W."/>
            <person name="Yadav J.S."/>
            <person name="Aerts A."/>
            <person name="Benoit I."/>
            <person name="Boyd A."/>
            <person name="Carlson A."/>
            <person name="Copeland A."/>
            <person name="Coutinho P.M."/>
            <person name="de Vries R.P."/>
            <person name="Ferreira P."/>
            <person name="Findley K."/>
            <person name="Foster B."/>
            <person name="Gaskell J."/>
            <person name="Glotzer D."/>
            <person name="Gorecki P."/>
            <person name="Heitman J."/>
            <person name="Hesse C."/>
            <person name="Hori C."/>
            <person name="Igarashi K."/>
            <person name="Jurgens J.A."/>
            <person name="Kallen N."/>
            <person name="Kersten P."/>
            <person name="Kohler A."/>
            <person name="Kuees U."/>
            <person name="Kumar T.K.A."/>
            <person name="Kuo A."/>
            <person name="LaButti K."/>
            <person name="Larrondo L.F."/>
            <person name="Lindquist E."/>
            <person name="Ling A."/>
            <person name="Lombard V."/>
            <person name="Lucas S."/>
            <person name="Lundell T."/>
            <person name="Martin R."/>
            <person name="McLaughlin D.J."/>
            <person name="Morgenstern I."/>
            <person name="Morin E."/>
            <person name="Murat C."/>
            <person name="Nagy L.G."/>
            <person name="Nolan M."/>
            <person name="Ohm R.A."/>
            <person name="Patyshakuliyeva A."/>
            <person name="Rokas A."/>
            <person name="Ruiz-Duenas F.J."/>
            <person name="Sabat G."/>
            <person name="Salamov A."/>
            <person name="Samejima M."/>
            <person name="Schmutz J."/>
            <person name="Slot J.C."/>
            <person name="St John F."/>
            <person name="Stenlid J."/>
            <person name="Sun H."/>
            <person name="Sun S."/>
            <person name="Syed K."/>
            <person name="Tsang A."/>
            <person name="Wiebenga A."/>
            <person name="Young D."/>
            <person name="Pisabarro A."/>
            <person name="Eastwood D.C."/>
            <person name="Martin F."/>
            <person name="Cullen D."/>
            <person name="Grigoriev I.V."/>
            <person name="Hibbett D.S."/>
        </authorList>
    </citation>
    <scope>NUCLEOTIDE SEQUENCE [LARGE SCALE GENOMIC DNA]</scope>
    <source>
        <strain evidence="8">RWD-64-598 SS2</strain>
    </source>
</reference>
<comment type="subcellular location">
    <subcellularLocation>
        <location evidence="1">Membrane</location>
        <topology evidence="1">Multi-pass membrane protein</topology>
    </subcellularLocation>
</comment>
<feature type="transmembrane region" description="Helical" evidence="6">
    <location>
        <begin position="97"/>
        <end position="115"/>
    </location>
</feature>
<organism evidence="7 8">
    <name type="scientific">Coniophora puteana (strain RWD-64-598)</name>
    <name type="common">Brown rot fungus</name>
    <dbReference type="NCBI Taxonomy" id="741705"/>
    <lineage>
        <taxon>Eukaryota</taxon>
        <taxon>Fungi</taxon>
        <taxon>Dikarya</taxon>
        <taxon>Basidiomycota</taxon>
        <taxon>Agaricomycotina</taxon>
        <taxon>Agaricomycetes</taxon>
        <taxon>Agaricomycetidae</taxon>
        <taxon>Boletales</taxon>
        <taxon>Coniophorineae</taxon>
        <taxon>Coniophoraceae</taxon>
        <taxon>Coniophora</taxon>
    </lineage>
</organism>
<accession>A0A5M3MTQ0</accession>
<evidence type="ECO:0000256" key="1">
    <source>
        <dbReference type="ARBA" id="ARBA00004141"/>
    </source>
</evidence>
<keyword evidence="5 6" id="KW-0472">Membrane</keyword>
<dbReference type="EMBL" id="JH711577">
    <property type="protein sequence ID" value="EIW82124.1"/>
    <property type="molecule type" value="Genomic_DNA"/>
</dbReference>